<dbReference type="Pfam" id="PF01924">
    <property type="entry name" value="HypD"/>
    <property type="match status" value="1"/>
</dbReference>
<evidence type="ECO:0000313" key="5">
    <source>
        <dbReference type="Proteomes" id="UP000199428"/>
    </source>
</evidence>
<keyword evidence="3" id="KW-0408">Iron</keyword>
<dbReference type="GO" id="GO:0051539">
    <property type="term" value="F:4 iron, 4 sulfur cluster binding"/>
    <property type="evidence" value="ECO:0007669"/>
    <property type="project" value="TreeGrafter"/>
</dbReference>
<dbReference type="NCBIfam" id="TIGR00075">
    <property type="entry name" value="hypD"/>
    <property type="match status" value="1"/>
</dbReference>
<dbReference type="EMBL" id="FMWK01000012">
    <property type="protein sequence ID" value="SCZ80054.1"/>
    <property type="molecule type" value="Genomic_DNA"/>
</dbReference>
<dbReference type="RefSeq" id="WP_090163310.1">
    <property type="nucleotide sequence ID" value="NZ_FMWK01000012.1"/>
</dbReference>
<dbReference type="Gene3D" id="3.40.50.11740">
    <property type="entry name" value="HypD, alpha/beta domain 2"/>
    <property type="match status" value="2"/>
</dbReference>
<dbReference type="Gene3D" id="6.10.20.100">
    <property type="match status" value="1"/>
</dbReference>
<dbReference type="PANTHER" id="PTHR30149:SF0">
    <property type="entry name" value="HYDROGENASE MATURATION FACTOR HYPD"/>
    <property type="match status" value="1"/>
</dbReference>
<dbReference type="GO" id="GO:0070025">
    <property type="term" value="F:carbon monoxide binding"/>
    <property type="evidence" value="ECO:0007669"/>
    <property type="project" value="TreeGrafter"/>
</dbReference>
<dbReference type="PIRSF" id="PIRSF005622">
    <property type="entry name" value="Hydrgn_mat_hypD"/>
    <property type="match status" value="1"/>
</dbReference>
<dbReference type="GO" id="GO:0005506">
    <property type="term" value="F:iron ion binding"/>
    <property type="evidence" value="ECO:0007669"/>
    <property type="project" value="TreeGrafter"/>
</dbReference>
<dbReference type="GO" id="GO:0051604">
    <property type="term" value="P:protein maturation"/>
    <property type="evidence" value="ECO:0007669"/>
    <property type="project" value="TreeGrafter"/>
</dbReference>
<dbReference type="Proteomes" id="UP000199428">
    <property type="component" value="Unassembled WGS sequence"/>
</dbReference>
<evidence type="ECO:0000256" key="3">
    <source>
        <dbReference type="ARBA" id="ARBA00023004"/>
    </source>
</evidence>
<proteinExistence type="inferred from homology"/>
<protein>
    <submittedName>
        <fullName evidence="4">Hydrogenase expression/formation protein HypD</fullName>
    </submittedName>
</protein>
<keyword evidence="2" id="KW-0479">Metal-binding</keyword>
<gene>
    <name evidence="4" type="ORF">SAMN02910350_02093</name>
</gene>
<name>A0A1G5S112_PSEXY</name>
<sequence length="347" mass="37680">MEIQQLVDFLRDYDGERIRLMEVCGSHTHAIATNGIRDILSPKIELLSGPGCPVCVTPTAYIDKLIELCLQPDTTVVTFGDLLRVPGSKESLNEAKGRGGSVEMVYSPMDVLALATANPYRKYVFAAVGFETTAPVYTLLLDNAIAQGLNNIQLLTALKTMPGAISYLCDNGAEIDGFIAPGHVCAVTGADYFNDLAEKYQIPFGVSGFGAKELVIAIYGLVQMVLNKENTVKNFYTSVVAQDKNPIIENQLDKYFEPADVAWRGMGIIPKSGLLLKEEYKQFDAGSKGLDVDNKKNKACKCGEILMGKAKPVDCPLFGKVCTPMSPQGACMVSEEGSCFNDYLNKN</sequence>
<evidence type="ECO:0000256" key="1">
    <source>
        <dbReference type="ARBA" id="ARBA00007888"/>
    </source>
</evidence>
<evidence type="ECO:0000313" key="4">
    <source>
        <dbReference type="EMBL" id="SCZ80054.1"/>
    </source>
</evidence>
<accession>A0A1G5S112</accession>
<dbReference type="InterPro" id="IPR042243">
    <property type="entry name" value="HypD_1"/>
</dbReference>
<dbReference type="AlphaFoldDB" id="A0A1G5S112"/>
<evidence type="ECO:0000256" key="2">
    <source>
        <dbReference type="ARBA" id="ARBA00022723"/>
    </source>
</evidence>
<dbReference type="InterPro" id="IPR002780">
    <property type="entry name" value="Hyd_form_HypD"/>
</dbReference>
<comment type="similarity">
    <text evidence="1">Belongs to the HypD family.</text>
</comment>
<dbReference type="PANTHER" id="PTHR30149">
    <property type="entry name" value="HYDROGENASE PROTEIN ASSEMBLY PROTEIN HYPD"/>
    <property type="match status" value="1"/>
</dbReference>
<dbReference type="InterPro" id="IPR042244">
    <property type="entry name" value="HypD_2_sf"/>
</dbReference>
<organism evidence="4 5">
    <name type="scientific">Pseudobutyrivibrio xylanivorans</name>
    <dbReference type="NCBI Taxonomy" id="185007"/>
    <lineage>
        <taxon>Bacteria</taxon>
        <taxon>Bacillati</taxon>
        <taxon>Bacillota</taxon>
        <taxon>Clostridia</taxon>
        <taxon>Lachnospirales</taxon>
        <taxon>Lachnospiraceae</taxon>
        <taxon>Pseudobutyrivibrio</taxon>
    </lineage>
</organism>
<reference evidence="4 5" key="1">
    <citation type="submission" date="2016-10" db="EMBL/GenBank/DDBJ databases">
        <authorList>
            <person name="de Groot N.N."/>
        </authorList>
    </citation>
    <scope>NUCLEOTIDE SEQUENCE [LARGE SCALE GENOMIC DNA]</scope>
    <source>
        <strain evidence="4 5">DSM 10317</strain>
    </source>
</reference>